<dbReference type="EMBL" id="VYKJ01000002">
    <property type="protein sequence ID" value="KAA9002041.1"/>
    <property type="molecule type" value="Genomic_DNA"/>
</dbReference>
<dbReference type="InterPro" id="IPR036328">
    <property type="entry name" value="MliC_sf"/>
</dbReference>
<reference evidence="2 3" key="1">
    <citation type="submission" date="2019-09" db="EMBL/GenBank/DDBJ databases">
        <authorList>
            <person name="Li Y."/>
        </authorList>
    </citation>
    <scope>NUCLEOTIDE SEQUENCE [LARGE SCALE GENOMIC DNA]</scope>
    <source>
        <strain evidence="2 3">L3-3HA</strain>
    </source>
</reference>
<dbReference type="RefSeq" id="WP_150434278.1">
    <property type="nucleotide sequence ID" value="NZ_VYKJ01000002.1"/>
</dbReference>
<sequence>MKCVLVATAAMLLSGCTLWQNYFGPTAQRLHYQCGGLPLTVVQDRQQRHIDLILDGEQHRLLAEAAQPGRLFGDERYRFRMVGDSATLQRDGRVIVRDCVLTGRSAVEAAR</sequence>
<comment type="caution">
    <text evidence="2">The sequence shown here is derived from an EMBL/GenBank/DDBJ whole genome shotgun (WGS) entry which is preliminary data.</text>
</comment>
<feature type="chain" id="PRO_5023812986" evidence="1">
    <location>
        <begin position="20"/>
        <end position="111"/>
    </location>
</feature>
<feature type="signal peptide" evidence="1">
    <location>
        <begin position="1"/>
        <end position="19"/>
    </location>
</feature>
<evidence type="ECO:0000313" key="2">
    <source>
        <dbReference type="EMBL" id="KAA9002041.1"/>
    </source>
</evidence>
<protein>
    <submittedName>
        <fullName evidence="2">Lysozyme inhibitor</fullName>
    </submittedName>
</protein>
<dbReference type="AlphaFoldDB" id="A0A5J5G4Q0"/>
<keyword evidence="1" id="KW-0732">Signal</keyword>
<accession>A0A5J5G4Q0</accession>
<evidence type="ECO:0000256" key="1">
    <source>
        <dbReference type="SAM" id="SignalP"/>
    </source>
</evidence>
<proteinExistence type="predicted"/>
<gene>
    <name evidence="2" type="ORF">FJU30_07110</name>
</gene>
<dbReference type="SUPFAM" id="SSF141488">
    <property type="entry name" value="YdhA-like"/>
    <property type="match status" value="1"/>
</dbReference>
<name>A0A5J5G4Q0_9GAMM</name>
<dbReference type="Proteomes" id="UP000335415">
    <property type="component" value="Unassembled WGS sequence"/>
</dbReference>
<dbReference type="OrthoDB" id="5588236at2"/>
<organism evidence="2 3">
    <name type="scientific">Affinibrenneria salicis</name>
    <dbReference type="NCBI Taxonomy" id="2590031"/>
    <lineage>
        <taxon>Bacteria</taxon>
        <taxon>Pseudomonadati</taxon>
        <taxon>Pseudomonadota</taxon>
        <taxon>Gammaproteobacteria</taxon>
        <taxon>Enterobacterales</taxon>
        <taxon>Pectobacteriaceae</taxon>
        <taxon>Affinibrenneria</taxon>
    </lineage>
</organism>
<dbReference type="Gene3D" id="2.40.128.200">
    <property type="match status" value="1"/>
</dbReference>
<evidence type="ECO:0000313" key="3">
    <source>
        <dbReference type="Proteomes" id="UP000335415"/>
    </source>
</evidence>
<dbReference type="PROSITE" id="PS51257">
    <property type="entry name" value="PROKAR_LIPOPROTEIN"/>
    <property type="match status" value="1"/>
</dbReference>
<keyword evidence="3" id="KW-1185">Reference proteome</keyword>